<dbReference type="Gene3D" id="3.40.640.10">
    <property type="entry name" value="Type I PLP-dependent aspartate aminotransferase-like (Major domain)"/>
    <property type="match status" value="1"/>
</dbReference>
<dbReference type="PROSITE" id="PS50949">
    <property type="entry name" value="HTH_GNTR"/>
    <property type="match status" value="1"/>
</dbReference>
<organism evidence="7 8">
    <name type="scientific">Streptomyces hazeniae</name>
    <dbReference type="NCBI Taxonomy" id="3075538"/>
    <lineage>
        <taxon>Bacteria</taxon>
        <taxon>Bacillati</taxon>
        <taxon>Actinomycetota</taxon>
        <taxon>Actinomycetes</taxon>
        <taxon>Kitasatosporales</taxon>
        <taxon>Streptomycetaceae</taxon>
        <taxon>Streptomyces</taxon>
    </lineage>
</organism>
<keyword evidence="8" id="KW-1185">Reference proteome</keyword>
<name>A0ABU2NYY1_9ACTN</name>
<dbReference type="PANTHER" id="PTHR46577">
    <property type="entry name" value="HTH-TYPE TRANSCRIPTIONAL REGULATORY PROTEIN GABR"/>
    <property type="match status" value="1"/>
</dbReference>
<dbReference type="SMART" id="SM00345">
    <property type="entry name" value="HTH_GNTR"/>
    <property type="match status" value="1"/>
</dbReference>
<comment type="caution">
    <text evidence="7">The sequence shown here is derived from an EMBL/GenBank/DDBJ whole genome shotgun (WGS) entry which is preliminary data.</text>
</comment>
<feature type="domain" description="HTH gntR-type" evidence="6">
    <location>
        <begin position="32"/>
        <end position="100"/>
    </location>
</feature>
<dbReference type="InterPro" id="IPR015422">
    <property type="entry name" value="PyrdxlP-dep_Trfase_small"/>
</dbReference>
<evidence type="ECO:0000256" key="5">
    <source>
        <dbReference type="ARBA" id="ARBA00023163"/>
    </source>
</evidence>
<evidence type="ECO:0000313" key="7">
    <source>
        <dbReference type="EMBL" id="MDT0382199.1"/>
    </source>
</evidence>
<proteinExistence type="inferred from homology"/>
<dbReference type="InterPro" id="IPR004839">
    <property type="entry name" value="Aminotransferase_I/II_large"/>
</dbReference>
<dbReference type="InterPro" id="IPR015424">
    <property type="entry name" value="PyrdxlP-dep_Trfase"/>
</dbReference>
<dbReference type="Gene3D" id="3.90.1150.10">
    <property type="entry name" value="Aspartate Aminotransferase, domain 1"/>
    <property type="match status" value="1"/>
</dbReference>
<evidence type="ECO:0000256" key="2">
    <source>
        <dbReference type="ARBA" id="ARBA00022898"/>
    </source>
</evidence>
<gene>
    <name evidence="7" type="ORF">RM572_25910</name>
</gene>
<dbReference type="CDD" id="cd07377">
    <property type="entry name" value="WHTH_GntR"/>
    <property type="match status" value="1"/>
</dbReference>
<keyword evidence="2" id="KW-0663">Pyridoxal phosphate</keyword>
<dbReference type="RefSeq" id="WP_311675806.1">
    <property type="nucleotide sequence ID" value="NZ_JAVREQ010000032.1"/>
</dbReference>
<dbReference type="InterPro" id="IPR051446">
    <property type="entry name" value="HTH_trans_reg/aminotransferase"/>
</dbReference>
<keyword evidence="4" id="KW-0238">DNA-binding</keyword>
<dbReference type="Gene3D" id="1.10.10.10">
    <property type="entry name" value="Winged helix-like DNA-binding domain superfamily/Winged helix DNA-binding domain"/>
    <property type="match status" value="1"/>
</dbReference>
<evidence type="ECO:0000259" key="6">
    <source>
        <dbReference type="PROSITE" id="PS50949"/>
    </source>
</evidence>
<keyword evidence="7" id="KW-0032">Aminotransferase</keyword>
<keyword evidence="5" id="KW-0804">Transcription</keyword>
<evidence type="ECO:0000256" key="4">
    <source>
        <dbReference type="ARBA" id="ARBA00023125"/>
    </source>
</evidence>
<accession>A0ABU2NYY1</accession>
<dbReference type="InterPro" id="IPR036388">
    <property type="entry name" value="WH-like_DNA-bd_sf"/>
</dbReference>
<dbReference type="Pfam" id="PF00155">
    <property type="entry name" value="Aminotran_1_2"/>
    <property type="match status" value="1"/>
</dbReference>
<dbReference type="InterPro" id="IPR000524">
    <property type="entry name" value="Tscrpt_reg_HTH_GntR"/>
</dbReference>
<dbReference type="PANTHER" id="PTHR46577:SF1">
    <property type="entry name" value="HTH-TYPE TRANSCRIPTIONAL REGULATORY PROTEIN GABR"/>
    <property type="match status" value="1"/>
</dbReference>
<dbReference type="SUPFAM" id="SSF46785">
    <property type="entry name" value="Winged helix' DNA-binding domain"/>
    <property type="match status" value="1"/>
</dbReference>
<reference evidence="8" key="1">
    <citation type="submission" date="2023-07" db="EMBL/GenBank/DDBJ databases">
        <title>30 novel species of actinomycetes from the DSMZ collection.</title>
        <authorList>
            <person name="Nouioui I."/>
        </authorList>
    </citation>
    <scope>NUCLEOTIDE SEQUENCE [LARGE SCALE GENOMIC DNA]</scope>
    <source>
        <strain evidence="8">DSM 42041</strain>
    </source>
</reference>
<dbReference type="SUPFAM" id="SSF53383">
    <property type="entry name" value="PLP-dependent transferases"/>
    <property type="match status" value="1"/>
</dbReference>
<protein>
    <submittedName>
        <fullName evidence="7">PLP-dependent aminotransferase family protein</fullName>
    </submittedName>
</protein>
<keyword evidence="3" id="KW-0805">Transcription regulation</keyword>
<dbReference type="InterPro" id="IPR015421">
    <property type="entry name" value="PyrdxlP-dep_Trfase_major"/>
</dbReference>
<dbReference type="Proteomes" id="UP001183414">
    <property type="component" value="Unassembled WGS sequence"/>
</dbReference>
<sequence>MAPWTSAVGAPQLARLLTSQHTGTSGRTGPARPAYRRLCDGIRILVLEGRVPVGARLPAERELAAALKVSRTTVATAYEALRAEGYLASRRGAGSWTALPEGSPLPTGGLEPLPPEAADTMIDLGCAALPAPEPHLTAAFEHALTELPPYTHTHGDYPAGLPVLREAVARHYTARGVATMPEQIMITTGAMGALAALTRLFTPRGERVAVEHPSYANILQLLRESGVRLVPVALSDRRPGWDLTAWRQVLRDSAPRMAYVIPDFQNPTGVLVDDEQRRDLVTAARAAGTLLVADETMAELTLDDVPAQRPVAAFDTGGSTVVTVGSVSKTIWAGLRIGWIRAAPETVRSLTAARAYADLGSPVLEQLAVAHLLDTDWEPAMRLRRDRARENRDAVTGALRQHLPDWQFALPHGGLTLWARTGGLSGSRIAEAGERLGVRVPAGTRFGVDGAFEAYVRLPFTLADPLATEAVARLAAAADLVRSGAVGGSPTPRSYVA</sequence>
<dbReference type="InterPro" id="IPR036390">
    <property type="entry name" value="WH_DNA-bd_sf"/>
</dbReference>
<evidence type="ECO:0000313" key="8">
    <source>
        <dbReference type="Proteomes" id="UP001183414"/>
    </source>
</evidence>
<comment type="similarity">
    <text evidence="1">In the C-terminal section; belongs to the class-I pyridoxal-phosphate-dependent aminotransferase family.</text>
</comment>
<evidence type="ECO:0000256" key="1">
    <source>
        <dbReference type="ARBA" id="ARBA00005384"/>
    </source>
</evidence>
<dbReference type="PRINTS" id="PR00035">
    <property type="entry name" value="HTHGNTR"/>
</dbReference>
<evidence type="ECO:0000256" key="3">
    <source>
        <dbReference type="ARBA" id="ARBA00023015"/>
    </source>
</evidence>
<keyword evidence="7" id="KW-0808">Transferase</keyword>
<dbReference type="Pfam" id="PF00392">
    <property type="entry name" value="GntR"/>
    <property type="match status" value="1"/>
</dbReference>
<dbReference type="GO" id="GO:0008483">
    <property type="term" value="F:transaminase activity"/>
    <property type="evidence" value="ECO:0007669"/>
    <property type="project" value="UniProtKB-KW"/>
</dbReference>
<dbReference type="CDD" id="cd00609">
    <property type="entry name" value="AAT_like"/>
    <property type="match status" value="1"/>
</dbReference>
<dbReference type="EMBL" id="JAVREQ010000032">
    <property type="protein sequence ID" value="MDT0382199.1"/>
    <property type="molecule type" value="Genomic_DNA"/>
</dbReference>